<dbReference type="AlphaFoldDB" id="A0A1S4AL06"/>
<organism evidence="1">
    <name type="scientific">Nicotiana tabacum</name>
    <name type="common">Common tobacco</name>
    <dbReference type="NCBI Taxonomy" id="4097"/>
    <lineage>
        <taxon>Eukaryota</taxon>
        <taxon>Viridiplantae</taxon>
        <taxon>Streptophyta</taxon>
        <taxon>Embryophyta</taxon>
        <taxon>Tracheophyta</taxon>
        <taxon>Spermatophyta</taxon>
        <taxon>Magnoliopsida</taxon>
        <taxon>eudicotyledons</taxon>
        <taxon>Gunneridae</taxon>
        <taxon>Pentapetalae</taxon>
        <taxon>asterids</taxon>
        <taxon>lamiids</taxon>
        <taxon>Solanales</taxon>
        <taxon>Solanaceae</taxon>
        <taxon>Nicotianoideae</taxon>
        <taxon>Nicotianeae</taxon>
        <taxon>Nicotiana</taxon>
    </lineage>
</organism>
<dbReference type="KEGG" id="nta:107798789"/>
<protein>
    <submittedName>
        <fullName evidence="1">Uncharacterized protein</fullName>
    </submittedName>
</protein>
<accession>A0A1S4AL06</accession>
<proteinExistence type="predicted"/>
<name>A0A1S4AL06_TOBAC</name>
<sequence>MEQEACTGAQGLLRGPAALVLSEKLQGALQMDDLHEEMESPVNSSHLSEQWEGCFHLTSAGAGVEQGACGGVRGLAPDLASHVLSGKLLEAVQMEKLPLISLSLSEQYEGNFHLINAGARVKQETCTGVRGFAFDLAAHVLSNKLPGALQMDDEMKLLTICSCLSDQSEEGRFHLYSGLSAERTEKKIHVAA</sequence>
<evidence type="ECO:0000313" key="1">
    <source>
        <dbReference type="RefSeq" id="XP_016477314.1"/>
    </source>
</evidence>
<gene>
    <name evidence="1" type="primary">LOC107798789</name>
</gene>
<dbReference type="RefSeq" id="XP_016477314.1">
    <property type="nucleotide sequence ID" value="XM_016621828.1"/>
</dbReference>
<reference evidence="1" key="1">
    <citation type="submission" date="2025-08" db="UniProtKB">
        <authorList>
            <consortium name="RefSeq"/>
        </authorList>
    </citation>
    <scope>IDENTIFICATION</scope>
</reference>
<dbReference type="PaxDb" id="4097-A0A1S4AL06"/>